<feature type="transmembrane region" description="Helical" evidence="6">
    <location>
        <begin position="180"/>
        <end position="203"/>
    </location>
</feature>
<evidence type="ECO:0000256" key="3">
    <source>
        <dbReference type="ARBA" id="ARBA00022692"/>
    </source>
</evidence>
<dbReference type="EMBL" id="CP002198">
    <property type="protein sequence ID" value="ADN15671.1"/>
    <property type="molecule type" value="Genomic_DNA"/>
</dbReference>
<name>E0UI19_GLOV7</name>
<proteinExistence type="predicted"/>
<organism evidence="7 8">
    <name type="scientific">Gloeothece verrucosa (strain PCC 7822)</name>
    <name type="common">Cyanothece sp. (strain PCC 7822)</name>
    <dbReference type="NCBI Taxonomy" id="497965"/>
    <lineage>
        <taxon>Bacteria</taxon>
        <taxon>Bacillati</taxon>
        <taxon>Cyanobacteriota</taxon>
        <taxon>Cyanophyceae</taxon>
        <taxon>Oscillatoriophycideae</taxon>
        <taxon>Chroococcales</taxon>
        <taxon>Aphanothecaceae</taxon>
        <taxon>Gloeothece</taxon>
        <taxon>Gloeothece verrucosa</taxon>
    </lineage>
</organism>
<evidence type="ECO:0000256" key="2">
    <source>
        <dbReference type="ARBA" id="ARBA00022475"/>
    </source>
</evidence>
<dbReference type="InterPro" id="IPR043428">
    <property type="entry name" value="LivM-like"/>
</dbReference>
<dbReference type="OrthoDB" id="9789927at2"/>
<evidence type="ECO:0000313" key="8">
    <source>
        <dbReference type="Proteomes" id="UP000008206"/>
    </source>
</evidence>
<dbReference type="STRING" id="497965.Cyan7822_3735"/>
<gene>
    <name evidence="7" type="ordered locus">Cyan7822_3735</name>
</gene>
<dbReference type="Proteomes" id="UP000008206">
    <property type="component" value="Chromosome"/>
</dbReference>
<dbReference type="GO" id="GO:0015658">
    <property type="term" value="F:branched-chain amino acid transmembrane transporter activity"/>
    <property type="evidence" value="ECO:0007669"/>
    <property type="project" value="InterPro"/>
</dbReference>
<dbReference type="InterPro" id="IPR001851">
    <property type="entry name" value="ABC_transp_permease"/>
</dbReference>
<feature type="transmembrane region" description="Helical" evidence="6">
    <location>
        <begin position="344"/>
        <end position="361"/>
    </location>
</feature>
<dbReference type="KEGG" id="cyj:Cyan7822_3735"/>
<dbReference type="Pfam" id="PF02653">
    <property type="entry name" value="BPD_transp_2"/>
    <property type="match status" value="2"/>
</dbReference>
<feature type="transmembrane region" description="Helical" evidence="6">
    <location>
        <begin position="295"/>
        <end position="324"/>
    </location>
</feature>
<evidence type="ECO:0000256" key="5">
    <source>
        <dbReference type="ARBA" id="ARBA00023136"/>
    </source>
</evidence>
<feature type="transmembrane region" description="Helical" evidence="6">
    <location>
        <begin position="54"/>
        <end position="74"/>
    </location>
</feature>
<feature type="transmembrane region" description="Helical" evidence="6">
    <location>
        <begin position="209"/>
        <end position="228"/>
    </location>
</feature>
<sequence>MVEYLVTLINSAAIYSLFALGLNLQWGFSGLINFGHVAFMTLGAYATAQLSLLGVPIIIAVAVGLVLAAILGLLIGSSTLRLREDYLAIVTIGVSELLRLVVNNEKWLTDSGQWREGSFGIQRYPLPMNFEPNSVSKLVMIAILTLLAVWAEWQLWRALSSQWRSYQEIRDKSYQPTKPISLIIWGIIATGLMVVVYVNGVIALSNYRYQAGLMLLILLVLAATYWGLEFLVRSPWGRVLKAIREDEQVPKALGKNVFWYKLQALMLGGAIAGLAGAFFAWQITTIYPTNFEPLLTFYAWIIVVLGGAGTNAGTLLGAIIFWAYDSITRFVLPHIGNFDSSQEGAFRIMVIGLILMVLMIWRPQGILGKKEELTLNR</sequence>
<feature type="transmembrane region" description="Helical" evidence="6">
    <location>
        <begin position="138"/>
        <end position="159"/>
    </location>
</feature>
<keyword evidence="3 6" id="KW-0812">Transmembrane</keyword>
<dbReference type="CDD" id="cd06581">
    <property type="entry name" value="TM_PBP1_LivM_like"/>
    <property type="match status" value="1"/>
</dbReference>
<evidence type="ECO:0000256" key="6">
    <source>
        <dbReference type="SAM" id="Phobius"/>
    </source>
</evidence>
<comment type="subcellular location">
    <subcellularLocation>
        <location evidence="1">Cell membrane</location>
        <topology evidence="1">Multi-pass membrane protein</topology>
    </subcellularLocation>
</comment>
<keyword evidence="4 6" id="KW-1133">Transmembrane helix</keyword>
<feature type="transmembrane region" description="Helical" evidence="6">
    <location>
        <begin position="264"/>
        <end position="283"/>
    </location>
</feature>
<dbReference type="AlphaFoldDB" id="E0UI19"/>
<protein>
    <submittedName>
        <fullName evidence="7">Inner-membrane translocator</fullName>
    </submittedName>
</protein>
<accession>E0UI19</accession>
<dbReference type="PANTHER" id="PTHR30482">
    <property type="entry name" value="HIGH-AFFINITY BRANCHED-CHAIN AMINO ACID TRANSPORT SYSTEM PERMEASE"/>
    <property type="match status" value="1"/>
</dbReference>
<dbReference type="PANTHER" id="PTHR30482:SF10">
    <property type="entry name" value="HIGH-AFFINITY BRANCHED-CHAIN AMINO ACID TRANSPORT PROTEIN BRAE"/>
    <property type="match status" value="1"/>
</dbReference>
<keyword evidence="2" id="KW-1003">Cell membrane</keyword>
<reference evidence="8" key="1">
    <citation type="journal article" date="2011" name="MBio">
        <title>Novel metabolic attributes of the genus Cyanothece, comprising a group of unicellular nitrogen-fixing Cyanobacteria.</title>
        <authorList>
            <person name="Bandyopadhyay A."/>
            <person name="Elvitigala T."/>
            <person name="Welsh E."/>
            <person name="Stockel J."/>
            <person name="Liberton M."/>
            <person name="Min H."/>
            <person name="Sherman L.A."/>
            <person name="Pakrasi H.B."/>
        </authorList>
    </citation>
    <scope>NUCLEOTIDE SEQUENCE [LARGE SCALE GENOMIC DNA]</scope>
    <source>
        <strain evidence="8">PCC 7822</strain>
    </source>
</reference>
<evidence type="ECO:0000256" key="4">
    <source>
        <dbReference type="ARBA" id="ARBA00022989"/>
    </source>
</evidence>
<dbReference type="RefSeq" id="WP_013323740.1">
    <property type="nucleotide sequence ID" value="NC_014501.1"/>
</dbReference>
<evidence type="ECO:0000313" key="7">
    <source>
        <dbReference type="EMBL" id="ADN15671.1"/>
    </source>
</evidence>
<dbReference type="eggNOG" id="COG4177">
    <property type="taxonomic scope" value="Bacteria"/>
</dbReference>
<dbReference type="GO" id="GO:0005886">
    <property type="term" value="C:plasma membrane"/>
    <property type="evidence" value="ECO:0007669"/>
    <property type="project" value="UniProtKB-SubCell"/>
</dbReference>
<evidence type="ECO:0000256" key="1">
    <source>
        <dbReference type="ARBA" id="ARBA00004651"/>
    </source>
</evidence>
<keyword evidence="8" id="KW-1185">Reference proteome</keyword>
<dbReference type="HOGENOM" id="CLU_031365_1_0_3"/>
<keyword evidence="5 6" id="KW-0472">Membrane</keyword>